<dbReference type="Proteomes" id="UP000007519">
    <property type="component" value="Chromosome"/>
</dbReference>
<feature type="domain" description="DUF4159" evidence="2">
    <location>
        <begin position="46"/>
        <end position="235"/>
    </location>
</feature>
<keyword evidence="1" id="KW-0732">Signal</keyword>
<dbReference type="AlphaFoldDB" id="H6L3H3"/>
<sequence>MFVLRIACCLFFSAQLMAQMPRITLSKQAQTTQAKTQNNQATLKMGLLKYKGGGDWYANPTALPNLASFCKQKLYSNFELDYATVDVASAEIFDYAFLHMTGHGNVVFSDAEAENLRTYLISGGFLHIDDNYGMDPFIRPAMKKVFPELDFVELPYDHPIYNMNYKFKGGIPKIHKHDDKPAQGFALLWEGRVVCYYSYETDLGDGWEDQEVHNDPEEKRLLSLQMGANLVQYAFEY</sequence>
<dbReference type="KEGG" id="sgn:SGRA_1085"/>
<dbReference type="eggNOG" id="COG1657">
    <property type="taxonomic scope" value="Bacteria"/>
</dbReference>
<dbReference type="InterPro" id="IPR025297">
    <property type="entry name" value="DUF4159"/>
</dbReference>
<proteinExistence type="predicted"/>
<keyword evidence="3" id="KW-0812">Transmembrane</keyword>
<keyword evidence="3" id="KW-0472">Membrane</keyword>
<dbReference type="STRING" id="984262.SGRA_1085"/>
<reference evidence="3 4" key="1">
    <citation type="journal article" date="2012" name="Stand. Genomic Sci.">
        <title>Complete genome sequencing and analysis of Saprospira grandis str. Lewin, a predatory marine bacterium.</title>
        <authorList>
            <person name="Saw J.H."/>
            <person name="Yuryev A."/>
            <person name="Kanbe M."/>
            <person name="Hou S."/>
            <person name="Young A.G."/>
            <person name="Aizawa S."/>
            <person name="Alam M."/>
        </authorList>
    </citation>
    <scope>NUCLEOTIDE SEQUENCE [LARGE SCALE GENOMIC DNA]</scope>
    <source>
        <strain evidence="3 4">Lewin</strain>
    </source>
</reference>
<dbReference type="HOGENOM" id="CLU_058818_1_0_10"/>
<evidence type="ECO:0000256" key="1">
    <source>
        <dbReference type="SAM" id="SignalP"/>
    </source>
</evidence>
<dbReference type="Pfam" id="PF13709">
    <property type="entry name" value="DUF4159"/>
    <property type="match status" value="1"/>
</dbReference>
<feature type="chain" id="PRO_5003603862" evidence="1">
    <location>
        <begin position="19"/>
        <end position="237"/>
    </location>
</feature>
<evidence type="ECO:0000313" key="3">
    <source>
        <dbReference type="EMBL" id="AFC23820.1"/>
    </source>
</evidence>
<protein>
    <submittedName>
        <fullName evidence="3">Transmembrane prediction</fullName>
    </submittedName>
</protein>
<name>H6L3H3_SAPGL</name>
<organism evidence="3 4">
    <name type="scientific">Saprospira grandis (strain Lewin)</name>
    <dbReference type="NCBI Taxonomy" id="984262"/>
    <lineage>
        <taxon>Bacteria</taxon>
        <taxon>Pseudomonadati</taxon>
        <taxon>Bacteroidota</taxon>
        <taxon>Saprospiria</taxon>
        <taxon>Saprospirales</taxon>
        <taxon>Saprospiraceae</taxon>
        <taxon>Saprospira</taxon>
    </lineage>
</organism>
<keyword evidence="4" id="KW-1185">Reference proteome</keyword>
<gene>
    <name evidence="3" type="ordered locus">SGRA_1085</name>
</gene>
<dbReference type="OrthoDB" id="9804083at2"/>
<dbReference type="EMBL" id="CP002831">
    <property type="protein sequence ID" value="AFC23820.1"/>
    <property type="molecule type" value="Genomic_DNA"/>
</dbReference>
<evidence type="ECO:0000259" key="2">
    <source>
        <dbReference type="Pfam" id="PF13709"/>
    </source>
</evidence>
<accession>H6L3H3</accession>
<feature type="signal peptide" evidence="1">
    <location>
        <begin position="1"/>
        <end position="18"/>
    </location>
</feature>
<dbReference type="RefSeq" id="WP_015691468.1">
    <property type="nucleotide sequence ID" value="NC_016940.1"/>
</dbReference>
<evidence type="ECO:0000313" key="4">
    <source>
        <dbReference type="Proteomes" id="UP000007519"/>
    </source>
</evidence>
<dbReference type="Gene3D" id="3.40.50.12140">
    <property type="entry name" value="Domain of unknown function DUF4159"/>
    <property type="match status" value="1"/>
</dbReference>